<accession>A0A512IGN0</accession>
<gene>
    <name evidence="1" type="ORF">KTU01_29780</name>
</gene>
<proteinExistence type="predicted"/>
<evidence type="ECO:0000313" key="2">
    <source>
        <dbReference type="Proteomes" id="UP000321103"/>
    </source>
</evidence>
<dbReference type="Proteomes" id="UP000321103">
    <property type="component" value="Unassembled WGS sequence"/>
</dbReference>
<dbReference type="EMBL" id="BJZS01000099">
    <property type="protein sequence ID" value="GEO96855.1"/>
    <property type="molecule type" value="Genomic_DNA"/>
</dbReference>
<comment type="caution">
    <text evidence="1">The sequence shown here is derived from an EMBL/GenBank/DDBJ whole genome shotgun (WGS) entry which is preliminary data.</text>
</comment>
<dbReference type="GO" id="GO:0008237">
    <property type="term" value="F:metallopeptidase activity"/>
    <property type="evidence" value="ECO:0007669"/>
    <property type="project" value="InterPro"/>
</dbReference>
<evidence type="ECO:0000313" key="1">
    <source>
        <dbReference type="EMBL" id="GEO96855.1"/>
    </source>
</evidence>
<dbReference type="Gene3D" id="3.40.390.10">
    <property type="entry name" value="Collagenase (Catalytic Domain)"/>
    <property type="match status" value="1"/>
</dbReference>
<dbReference type="InterPro" id="IPR024079">
    <property type="entry name" value="MetalloPept_cat_dom_sf"/>
</dbReference>
<dbReference type="STRING" id="388357.GCA_001580365_02293"/>
<protein>
    <recommendedName>
        <fullName evidence="3">Peptidase</fullName>
    </recommendedName>
</protein>
<dbReference type="SUPFAM" id="SSF55486">
    <property type="entry name" value="Metalloproteases ('zincins'), catalytic domain"/>
    <property type="match status" value="1"/>
</dbReference>
<name>A0A512IGN0_9MICC</name>
<organism evidence="1 2">
    <name type="scientific">Kocuria turfanensis</name>
    <dbReference type="NCBI Taxonomy" id="388357"/>
    <lineage>
        <taxon>Bacteria</taxon>
        <taxon>Bacillati</taxon>
        <taxon>Actinomycetota</taxon>
        <taxon>Actinomycetes</taxon>
        <taxon>Micrococcales</taxon>
        <taxon>Micrococcaceae</taxon>
        <taxon>Kocuria</taxon>
    </lineage>
</organism>
<dbReference type="AlphaFoldDB" id="A0A512IGN0"/>
<dbReference type="RefSeq" id="WP_062735850.1">
    <property type="nucleotide sequence ID" value="NZ_BJZS01000099.1"/>
</dbReference>
<evidence type="ECO:0008006" key="3">
    <source>
        <dbReference type="Google" id="ProtNLM"/>
    </source>
</evidence>
<sequence>MRRTSPAAGIVLLVLLWFTPGLVDRYALPVLLPHLPNASAPPPGVEASRAPLGAPPVVADVGGYRFMDSPDPEQEMVAYDPCRPVHWVVRPDGAPPGGQQLVEEAVAEISAATGLQFVYDGTTTEGPDAQRKPYQPDRYGLRWAPVLIAWSDPDEVPELAGDVVGLGGSTPRGAPGQPLVYVTGQVTLDAPGLTPILQAPGGAHHVRATVVHELAHVVGLAHVDDPAQVMHPAGEATTLAAGDRAGLAELGTGQCVPQL</sequence>
<reference evidence="1 2" key="1">
    <citation type="submission" date="2019-07" db="EMBL/GenBank/DDBJ databases">
        <title>Whole genome shotgun sequence of Kocuria turfanensis NBRC 107627.</title>
        <authorList>
            <person name="Hosoyama A."/>
            <person name="Uohara A."/>
            <person name="Ohji S."/>
            <person name="Ichikawa N."/>
        </authorList>
    </citation>
    <scope>NUCLEOTIDE SEQUENCE [LARGE SCALE GENOMIC DNA]</scope>
    <source>
        <strain evidence="1 2">NBRC 107627</strain>
    </source>
</reference>
<keyword evidence="2" id="KW-1185">Reference proteome</keyword>